<name>A0A2N3PRG1_9PROT</name>
<keyword evidence="1" id="KW-0472">Membrane</keyword>
<comment type="caution">
    <text evidence="2">The sequence shown here is derived from an EMBL/GenBank/DDBJ whole genome shotgun (WGS) entry which is preliminary data.</text>
</comment>
<keyword evidence="1" id="KW-1133">Transmembrane helix</keyword>
<accession>A0A2N3PRG1</accession>
<feature type="transmembrane region" description="Helical" evidence="1">
    <location>
        <begin position="65"/>
        <end position="90"/>
    </location>
</feature>
<dbReference type="InterPro" id="IPR018688">
    <property type="entry name" value="PpoB2-like"/>
</dbReference>
<sequence>MIRFVFAASRSAATALGRGSSTPGWAIIVVALSLAAWFAVLIPMADMDHGPGTSLHDLPMFLVGWIVMLTAMMLPSELNYIGAFAVLLRGRGKPTIERQRRMLSFIAGYGVAWIAYGLSAYLLDAAIRAADLKVMAWNRAGPYLAGTVLIGAALYQLSPLKHACLKGCRSPLSFFARYWRESDLGSVAMGFRHGLVCVGCCWALMGVMFAVGAMSLSWMALLSLFMFAEKMLPKGRKLTTPIAIFLGAMGLWIAFSPETAPLLKDPMMFASICNGR</sequence>
<dbReference type="RefSeq" id="WP_101252260.1">
    <property type="nucleotide sequence ID" value="NZ_PIUM01000025.1"/>
</dbReference>
<feature type="transmembrane region" description="Helical" evidence="1">
    <location>
        <begin position="240"/>
        <end position="257"/>
    </location>
</feature>
<evidence type="ECO:0008006" key="4">
    <source>
        <dbReference type="Google" id="ProtNLM"/>
    </source>
</evidence>
<dbReference type="Proteomes" id="UP000233293">
    <property type="component" value="Unassembled WGS sequence"/>
</dbReference>
<dbReference type="AlphaFoldDB" id="A0A2N3PRG1"/>
<keyword evidence="1" id="KW-0812">Transmembrane</keyword>
<feature type="transmembrane region" description="Helical" evidence="1">
    <location>
        <begin position="102"/>
        <end position="123"/>
    </location>
</feature>
<keyword evidence="3" id="KW-1185">Reference proteome</keyword>
<reference evidence="3" key="1">
    <citation type="submission" date="2017-12" db="EMBL/GenBank/DDBJ databases">
        <title>Draft genome sequence of Telmatospirillum siberiense 26-4b1T, an acidotolerant peatland alphaproteobacterium potentially involved in sulfur cycling.</title>
        <authorList>
            <person name="Hausmann B."/>
            <person name="Pjevac P."/>
            <person name="Schreck K."/>
            <person name="Herbold C.W."/>
            <person name="Daims H."/>
            <person name="Wagner M."/>
            <person name="Pester M."/>
            <person name="Loy A."/>
        </authorList>
    </citation>
    <scope>NUCLEOTIDE SEQUENCE [LARGE SCALE GENOMIC DNA]</scope>
    <source>
        <strain evidence="3">26-4b1</strain>
    </source>
</reference>
<dbReference type="EMBL" id="PIUM01000025">
    <property type="protein sequence ID" value="PKU22986.1"/>
    <property type="molecule type" value="Genomic_DNA"/>
</dbReference>
<protein>
    <recommendedName>
        <fullName evidence="4">Metal-binding protein</fullName>
    </recommendedName>
</protein>
<dbReference type="Pfam" id="PF09948">
    <property type="entry name" value="PpoB2"/>
    <property type="match status" value="1"/>
</dbReference>
<feature type="transmembrane region" description="Helical" evidence="1">
    <location>
        <begin position="211"/>
        <end position="228"/>
    </location>
</feature>
<evidence type="ECO:0000313" key="3">
    <source>
        <dbReference type="Proteomes" id="UP000233293"/>
    </source>
</evidence>
<proteinExistence type="predicted"/>
<dbReference type="OrthoDB" id="164118at2"/>
<organism evidence="2 3">
    <name type="scientific">Telmatospirillum siberiense</name>
    <dbReference type="NCBI Taxonomy" id="382514"/>
    <lineage>
        <taxon>Bacteria</taxon>
        <taxon>Pseudomonadati</taxon>
        <taxon>Pseudomonadota</taxon>
        <taxon>Alphaproteobacteria</taxon>
        <taxon>Rhodospirillales</taxon>
        <taxon>Rhodospirillaceae</taxon>
        <taxon>Telmatospirillum</taxon>
    </lineage>
</organism>
<gene>
    <name evidence="2" type="ORF">CWS72_19250</name>
</gene>
<evidence type="ECO:0000313" key="2">
    <source>
        <dbReference type="EMBL" id="PKU22986.1"/>
    </source>
</evidence>
<evidence type="ECO:0000256" key="1">
    <source>
        <dbReference type="SAM" id="Phobius"/>
    </source>
</evidence>
<feature type="transmembrane region" description="Helical" evidence="1">
    <location>
        <begin position="25"/>
        <end position="45"/>
    </location>
</feature>